<reference evidence="2" key="1">
    <citation type="journal article" date="2020" name="Mol. Plant Microbe">
        <title>Rhizobial microsymbionts of the narrowly endemic Oxytropis species growing in Kamchatka are characterized by significant genetic diversity and possess a set of genes that are associated with T3SS and T6SS secretion systems and can affect the development of symbiosis.</title>
        <authorList>
            <person name="Safronova V."/>
            <person name="Guro P."/>
            <person name="Sazanova A."/>
            <person name="Kuznetsova I."/>
            <person name="Belimov A."/>
            <person name="Yakubov V."/>
            <person name="Chirak E."/>
            <person name="Afonin A."/>
            <person name="Gogolev Y."/>
            <person name="Andronov E."/>
            <person name="Tikhonovich I."/>
        </authorList>
    </citation>
    <scope>NUCLEOTIDE SEQUENCE [LARGE SCALE GENOMIC DNA]</scope>
    <source>
        <strain evidence="2">581</strain>
    </source>
</reference>
<evidence type="ECO:0000313" key="1">
    <source>
        <dbReference type="EMBL" id="QND71622.1"/>
    </source>
</evidence>
<accession>A0A7G6TXZ0</accession>
<proteinExistence type="predicted"/>
<protein>
    <submittedName>
        <fullName evidence="1">Uncharacterized protein</fullName>
    </submittedName>
</protein>
<sequence>MTMFPHQEWQGLVVGYLKNRKVSSELVVAALPAELFVGSSVHAHLIALRDEVISLDEEFKKKRNERDGIVASILGKHK</sequence>
<gene>
    <name evidence="1" type="ORF">HB776_10560</name>
</gene>
<evidence type="ECO:0000313" key="2">
    <source>
        <dbReference type="Proteomes" id="UP000515291"/>
    </source>
</evidence>
<dbReference type="RefSeq" id="WP_184517507.1">
    <property type="nucleotide sequence ID" value="NZ_CP050292.1"/>
</dbReference>
<name>A0A7G6TXZ0_9BRAD</name>
<dbReference type="Proteomes" id="UP000515291">
    <property type="component" value="Chromosome"/>
</dbReference>
<dbReference type="EMBL" id="CP050292">
    <property type="protein sequence ID" value="QND71622.1"/>
    <property type="molecule type" value="Genomic_DNA"/>
</dbReference>
<organism evidence="1 2">
    <name type="scientific">Tardiphaga robiniae</name>
    <dbReference type="NCBI Taxonomy" id="943830"/>
    <lineage>
        <taxon>Bacteria</taxon>
        <taxon>Pseudomonadati</taxon>
        <taxon>Pseudomonadota</taxon>
        <taxon>Alphaproteobacteria</taxon>
        <taxon>Hyphomicrobiales</taxon>
        <taxon>Nitrobacteraceae</taxon>
        <taxon>Tardiphaga</taxon>
    </lineage>
</organism>
<dbReference type="KEGG" id="trb:HB776_10560"/>
<dbReference type="AlphaFoldDB" id="A0A7G6TXZ0"/>